<dbReference type="SUPFAM" id="SSF53448">
    <property type="entry name" value="Nucleotide-diphospho-sugar transferases"/>
    <property type="match status" value="1"/>
</dbReference>
<accession>A0A3S4WYT1</accession>
<dbReference type="Proteomes" id="UP000270487">
    <property type="component" value="Chromosome"/>
</dbReference>
<name>A0A3S4WYT1_SERFO</name>
<evidence type="ECO:0000313" key="2">
    <source>
        <dbReference type="EMBL" id="VEI67483.1"/>
    </source>
</evidence>
<protein>
    <submittedName>
        <fullName evidence="2">N-glycosyltransferase</fullName>
    </submittedName>
</protein>
<dbReference type="PANTHER" id="PTHR43685">
    <property type="entry name" value="GLYCOSYLTRANSFERASE"/>
    <property type="match status" value="1"/>
</dbReference>
<dbReference type="PANTHER" id="PTHR43685:SF13">
    <property type="entry name" value="O ANTIGEN BIOSYNTHESIS RHAMNOSYLTRANSFERASE RFBN"/>
    <property type="match status" value="1"/>
</dbReference>
<dbReference type="GO" id="GO:0044010">
    <property type="term" value="P:single-species biofilm formation"/>
    <property type="evidence" value="ECO:0007669"/>
    <property type="project" value="TreeGrafter"/>
</dbReference>
<proteinExistence type="predicted"/>
<organism evidence="2 3">
    <name type="scientific">Serratia fonticola</name>
    <dbReference type="NCBI Taxonomy" id="47917"/>
    <lineage>
        <taxon>Bacteria</taxon>
        <taxon>Pseudomonadati</taxon>
        <taxon>Pseudomonadota</taxon>
        <taxon>Gammaproteobacteria</taxon>
        <taxon>Enterobacterales</taxon>
        <taxon>Yersiniaceae</taxon>
        <taxon>Serratia</taxon>
    </lineage>
</organism>
<reference evidence="2 3" key="1">
    <citation type="submission" date="2018-12" db="EMBL/GenBank/DDBJ databases">
        <authorList>
            <consortium name="Pathogen Informatics"/>
        </authorList>
    </citation>
    <scope>NUCLEOTIDE SEQUENCE [LARGE SCALE GENOMIC DNA]</scope>
    <source>
        <strain evidence="2 3">NCTC13193</strain>
    </source>
</reference>
<dbReference type="Gene3D" id="3.90.550.10">
    <property type="entry name" value="Spore Coat Polysaccharide Biosynthesis Protein SpsA, Chain A"/>
    <property type="match status" value="1"/>
</dbReference>
<dbReference type="GO" id="GO:0016740">
    <property type="term" value="F:transferase activity"/>
    <property type="evidence" value="ECO:0007669"/>
    <property type="project" value="UniProtKB-KW"/>
</dbReference>
<keyword evidence="2" id="KW-0808">Transferase</keyword>
<dbReference type="InterPro" id="IPR050834">
    <property type="entry name" value="Glycosyltransf_2"/>
</dbReference>
<evidence type="ECO:0000313" key="3">
    <source>
        <dbReference type="Proteomes" id="UP000270487"/>
    </source>
</evidence>
<evidence type="ECO:0000259" key="1">
    <source>
        <dbReference type="Pfam" id="PF00535"/>
    </source>
</evidence>
<dbReference type="EMBL" id="LR134492">
    <property type="protein sequence ID" value="VEI67483.1"/>
    <property type="molecule type" value="Genomic_DNA"/>
</dbReference>
<dbReference type="Pfam" id="PF00535">
    <property type="entry name" value="Glycos_transf_2"/>
    <property type="match status" value="1"/>
</dbReference>
<dbReference type="InterPro" id="IPR029044">
    <property type="entry name" value="Nucleotide-diphossugar_trans"/>
</dbReference>
<sequence length="305" mass="34541">MKSILIIPTYNGGELWRTVSSAISAQKYDCEYVLTIDSSSDDNTREISESNGFQLIKIDKKAFNHGGTRNLAIDSIESINDVDIAIFITQDAIPEEHYISKIVSSFEDPAVAIAYGRQLPHDNANPIARHARMFNYGKDSHSLGLSDKPKYGIKTVFTSNSFSAYRINVFKELAGFPSNTILSEDMYLAAKAVLAGYKVAYVAESAVKHSHNYTPLEEFKRYFDIGVFHHDEKWIREAFGGAGGEGKKFIVSEFRTLLKENPSWIPRACLHNALKLFGYKLGQNYKKIPSKYIKKLSMHKRYWDK</sequence>
<dbReference type="InterPro" id="IPR001173">
    <property type="entry name" value="Glyco_trans_2-like"/>
</dbReference>
<feature type="domain" description="Glycosyltransferase 2-like" evidence="1">
    <location>
        <begin position="5"/>
        <end position="173"/>
    </location>
</feature>
<dbReference type="AlphaFoldDB" id="A0A3S4WYT1"/>
<gene>
    <name evidence="2" type="ORF">NCTC13193_01973</name>
</gene>